<dbReference type="Gene3D" id="1.20.1560.10">
    <property type="entry name" value="ABC transporter type 1, transmembrane domain"/>
    <property type="match status" value="1"/>
</dbReference>
<evidence type="ECO:0000256" key="1">
    <source>
        <dbReference type="ARBA" id="ARBA00004651"/>
    </source>
</evidence>
<dbReference type="Pfam" id="PF00005">
    <property type="entry name" value="ABC_tran"/>
    <property type="match status" value="1"/>
</dbReference>
<evidence type="ECO:0000256" key="6">
    <source>
        <dbReference type="ARBA" id="ARBA00023136"/>
    </source>
</evidence>
<feature type="transmembrane region" description="Helical" evidence="7">
    <location>
        <begin position="169"/>
        <end position="187"/>
    </location>
</feature>
<comment type="caution">
    <text evidence="10">The sequence shown here is derived from an EMBL/GenBank/DDBJ whole genome shotgun (WGS) entry which is preliminary data.</text>
</comment>
<keyword evidence="5 7" id="KW-1133">Transmembrane helix</keyword>
<comment type="subcellular location">
    <subcellularLocation>
        <location evidence="1">Cell membrane</location>
        <topology evidence="1">Multi-pass membrane protein</topology>
    </subcellularLocation>
</comment>
<feature type="transmembrane region" description="Helical" evidence="7">
    <location>
        <begin position="27"/>
        <end position="49"/>
    </location>
</feature>
<dbReference type="Gene3D" id="3.40.50.300">
    <property type="entry name" value="P-loop containing nucleotide triphosphate hydrolases"/>
    <property type="match status" value="1"/>
</dbReference>
<dbReference type="Proteomes" id="UP001185028">
    <property type="component" value="Unassembled WGS sequence"/>
</dbReference>
<feature type="domain" description="ABC transmembrane type-1" evidence="9">
    <location>
        <begin position="30"/>
        <end position="307"/>
    </location>
</feature>
<evidence type="ECO:0000256" key="5">
    <source>
        <dbReference type="ARBA" id="ARBA00022989"/>
    </source>
</evidence>
<reference evidence="10 11" key="1">
    <citation type="submission" date="2023-07" db="EMBL/GenBank/DDBJ databases">
        <title>Genomic Encyclopedia of Type Strains, Phase IV (KMG-IV): sequencing the most valuable type-strain genomes for metagenomic binning, comparative biology and taxonomic classification.</title>
        <authorList>
            <person name="Goeker M."/>
        </authorList>
    </citation>
    <scope>NUCLEOTIDE SEQUENCE [LARGE SCALE GENOMIC DNA]</scope>
    <source>
        <strain evidence="10 11">DSM 22170</strain>
    </source>
</reference>
<evidence type="ECO:0000313" key="10">
    <source>
        <dbReference type="EMBL" id="MDR6245381.1"/>
    </source>
</evidence>
<name>A0ABU1J1K3_9BACL</name>
<dbReference type="EMBL" id="JAVDQH010000014">
    <property type="protein sequence ID" value="MDR6245381.1"/>
    <property type="molecule type" value="Genomic_DNA"/>
</dbReference>
<evidence type="ECO:0000256" key="3">
    <source>
        <dbReference type="ARBA" id="ARBA00022741"/>
    </source>
</evidence>
<dbReference type="PROSITE" id="PS50893">
    <property type="entry name" value="ABC_TRANSPORTER_2"/>
    <property type="match status" value="1"/>
</dbReference>
<keyword evidence="4" id="KW-0067">ATP-binding</keyword>
<protein>
    <submittedName>
        <fullName evidence="10">ABC-type multidrug transport system fused ATPase/permease subunit</fullName>
    </submittedName>
</protein>
<keyword evidence="2 7" id="KW-0812">Transmembrane</keyword>
<sequence>MNEYITRRGSNITSFALFKIPFQQVPIPSIILALLAIFDGIIITLQVGVTTRLINMVVAGPDSGQMSNVWAYLLLFMLIMAYQWLSQDLSNLFKIKIDLSVSEYVNEQAIRKISRLQYSHVENNDSWDLISRVKLKLSKNVSDFFYNVLGFATLIIKIIGILIMIFNQVWWAGLFIAVLIIPLSILVKKGAKENYKAEIAITNNTRRAEYFDRMLIQKDAVEERVLFGFRDHINKKYRDYYDEAQRTRFKTKQTWFIKMKAGSVISSTFLICIIFFFLQPLLTGTITIGFFISISQAIFSLIQRLSWELTAYVDTLATINESRKDINLFFKLEEDSNALVLPSKEVFHLDSVEFENVIFKYPGTEKNILNGISFRLESKKNYAFVGANGSGKSTIIKLLTGLYHNYTGLIKINGIDIKSYPVSERHALISVLFQDFARYQITLKENILLGDINNFDANAKKMNQLIDHMGLRVLVDELPLGINTNLGKIQKDGVDISGGQWQRISIIRSLINQAPLKILDEPTASLDPISESILYEEYEKMTKGNTTILISHRLGSTKLADEIFVVDNGCIVEKGTHVELLANDNLYAHMFRSQKEWYEQ</sequence>
<dbReference type="SMART" id="SM00382">
    <property type="entry name" value="AAA"/>
    <property type="match status" value="1"/>
</dbReference>
<proteinExistence type="predicted"/>
<dbReference type="PROSITE" id="PS00211">
    <property type="entry name" value="ABC_TRANSPORTER_1"/>
    <property type="match status" value="1"/>
</dbReference>
<evidence type="ECO:0000259" key="8">
    <source>
        <dbReference type="PROSITE" id="PS50893"/>
    </source>
</evidence>
<dbReference type="InterPro" id="IPR011527">
    <property type="entry name" value="ABC1_TM_dom"/>
</dbReference>
<evidence type="ECO:0000256" key="4">
    <source>
        <dbReference type="ARBA" id="ARBA00022840"/>
    </source>
</evidence>
<dbReference type="PANTHER" id="PTHR24221:SF654">
    <property type="entry name" value="ATP-BINDING CASSETTE SUB-FAMILY B MEMBER 6"/>
    <property type="match status" value="1"/>
</dbReference>
<dbReference type="InterPro" id="IPR003439">
    <property type="entry name" value="ABC_transporter-like_ATP-bd"/>
</dbReference>
<dbReference type="InterPro" id="IPR017871">
    <property type="entry name" value="ABC_transporter-like_CS"/>
</dbReference>
<feature type="transmembrane region" description="Helical" evidence="7">
    <location>
        <begin position="144"/>
        <end position="163"/>
    </location>
</feature>
<dbReference type="SUPFAM" id="SSF90123">
    <property type="entry name" value="ABC transporter transmembrane region"/>
    <property type="match status" value="1"/>
</dbReference>
<feature type="transmembrane region" description="Helical" evidence="7">
    <location>
        <begin position="69"/>
        <end position="85"/>
    </location>
</feature>
<evidence type="ECO:0000313" key="11">
    <source>
        <dbReference type="Proteomes" id="UP001185028"/>
    </source>
</evidence>
<organism evidence="10 11">
    <name type="scientific">Paenibacillus hunanensis</name>
    <dbReference type="NCBI Taxonomy" id="539262"/>
    <lineage>
        <taxon>Bacteria</taxon>
        <taxon>Bacillati</taxon>
        <taxon>Bacillota</taxon>
        <taxon>Bacilli</taxon>
        <taxon>Bacillales</taxon>
        <taxon>Paenibacillaceae</taxon>
        <taxon>Paenibacillus</taxon>
    </lineage>
</organism>
<dbReference type="SUPFAM" id="SSF52540">
    <property type="entry name" value="P-loop containing nucleoside triphosphate hydrolases"/>
    <property type="match status" value="1"/>
</dbReference>
<evidence type="ECO:0000256" key="7">
    <source>
        <dbReference type="SAM" id="Phobius"/>
    </source>
</evidence>
<keyword evidence="6 7" id="KW-0472">Membrane</keyword>
<evidence type="ECO:0000259" key="9">
    <source>
        <dbReference type="PROSITE" id="PS50929"/>
    </source>
</evidence>
<dbReference type="PROSITE" id="PS50929">
    <property type="entry name" value="ABC_TM1F"/>
    <property type="match status" value="1"/>
</dbReference>
<dbReference type="PANTHER" id="PTHR24221">
    <property type="entry name" value="ATP-BINDING CASSETTE SUB-FAMILY B"/>
    <property type="match status" value="1"/>
</dbReference>
<evidence type="ECO:0000256" key="2">
    <source>
        <dbReference type="ARBA" id="ARBA00022692"/>
    </source>
</evidence>
<dbReference type="RefSeq" id="WP_188777491.1">
    <property type="nucleotide sequence ID" value="NZ_BMMB01000010.1"/>
</dbReference>
<keyword evidence="11" id="KW-1185">Reference proteome</keyword>
<dbReference type="InterPro" id="IPR027417">
    <property type="entry name" value="P-loop_NTPase"/>
</dbReference>
<accession>A0ABU1J1K3</accession>
<dbReference type="InterPro" id="IPR036640">
    <property type="entry name" value="ABC1_TM_sf"/>
</dbReference>
<gene>
    <name evidence="10" type="ORF">JOC58_003294</name>
</gene>
<keyword evidence="3" id="KW-0547">Nucleotide-binding</keyword>
<feature type="domain" description="ABC transporter" evidence="8">
    <location>
        <begin position="352"/>
        <end position="593"/>
    </location>
</feature>
<dbReference type="InterPro" id="IPR039421">
    <property type="entry name" value="Type_1_exporter"/>
</dbReference>
<dbReference type="InterPro" id="IPR003593">
    <property type="entry name" value="AAA+_ATPase"/>
</dbReference>
<feature type="transmembrane region" description="Helical" evidence="7">
    <location>
        <begin position="255"/>
        <end position="278"/>
    </location>
</feature>